<dbReference type="Proteomes" id="UP000283458">
    <property type="component" value="Unassembled WGS sequence"/>
</dbReference>
<dbReference type="SUPFAM" id="SSF75304">
    <property type="entry name" value="Amidase signature (AS) enzymes"/>
    <property type="match status" value="1"/>
</dbReference>
<feature type="domain" description="Amidase" evidence="3">
    <location>
        <begin position="48"/>
        <end position="469"/>
    </location>
</feature>
<dbReference type="PANTHER" id="PTHR11895">
    <property type="entry name" value="TRANSAMIDASE"/>
    <property type="match status" value="1"/>
</dbReference>
<dbReference type="AlphaFoldDB" id="A0A418W0J4"/>
<protein>
    <submittedName>
        <fullName evidence="4">Amidase</fullName>
    </submittedName>
</protein>
<proteinExistence type="inferred from homology"/>
<dbReference type="OrthoDB" id="9811471at2"/>
<dbReference type="GO" id="GO:0003824">
    <property type="term" value="F:catalytic activity"/>
    <property type="evidence" value="ECO:0007669"/>
    <property type="project" value="InterPro"/>
</dbReference>
<dbReference type="Gene3D" id="3.90.1300.10">
    <property type="entry name" value="Amidase signature (AS) domain"/>
    <property type="match status" value="1"/>
</dbReference>
<dbReference type="EMBL" id="QYUL01000001">
    <property type="protein sequence ID" value="RJF83546.1"/>
    <property type="molecule type" value="Genomic_DNA"/>
</dbReference>
<reference evidence="4 5" key="1">
    <citation type="submission" date="2018-09" db="EMBL/GenBank/DDBJ databases">
        <authorList>
            <person name="Zhu H."/>
        </authorList>
    </citation>
    <scope>NUCLEOTIDE SEQUENCE [LARGE SCALE GENOMIC DNA]</scope>
    <source>
        <strain evidence="4 5">K2W22B-5</strain>
    </source>
</reference>
<feature type="compositionally biased region" description="Basic and acidic residues" evidence="2">
    <location>
        <begin position="1"/>
        <end position="18"/>
    </location>
</feature>
<dbReference type="PIRSF" id="PIRSF001221">
    <property type="entry name" value="Amidase_fungi"/>
    <property type="match status" value="1"/>
</dbReference>
<dbReference type="InterPro" id="IPR023631">
    <property type="entry name" value="Amidase_dom"/>
</dbReference>
<name>A0A418W0J4_9PROT</name>
<feature type="region of interest" description="Disordered" evidence="2">
    <location>
        <begin position="1"/>
        <end position="27"/>
    </location>
</feature>
<sequence>MSKDASWHSDSARTDSSHTDSSPSEPWRWDAVTLAGRLARRELSAREAAQSCLDRLDAVNPQINAVVDDPRCSALAAADQADARAATGAALPPLHGVPVTTKINVDQIGAATTNGVSAFTGLIADSDSPPIANLRKAGAVFVGRTNAPPFSLRWFTDNEPHGLTLNPWDPTRNVGGSSGGAAAAVATGVGPIAHGNDLAGSARLPASACGVYGLRPTTGRVPAFNPTGKAERSLCLQLGATQGLLARSVRDIRLGLSAMSARDPRDPWWVPAPLDMDGDRDTQRVALYTGESDYDVDPAVSAALRQAGDWLSDAGYSVEEAEPPRFVEAADLWMTLLGNEIRSPAMQAALALGDDGLRRSQDLTIQWAPALSADEMLAGLATRTTLQRAWTLFFERYPLLLVPTSWRLPFPVAHDVAGPEEAREILRAHSPCSATAMLGVPAISVPVARAPLPIGIQLVGARFRDGLCLAAAAALEERIGAIRPIDPVGLSKTLV</sequence>
<evidence type="ECO:0000259" key="3">
    <source>
        <dbReference type="Pfam" id="PF01425"/>
    </source>
</evidence>
<accession>A0A418W0J4</accession>
<dbReference type="NCBIfam" id="NF005687">
    <property type="entry name" value="PRK07487.1"/>
    <property type="match status" value="1"/>
</dbReference>
<comment type="caution">
    <text evidence="4">The sequence shown here is derived from an EMBL/GenBank/DDBJ whole genome shotgun (WGS) entry which is preliminary data.</text>
</comment>
<evidence type="ECO:0000256" key="2">
    <source>
        <dbReference type="SAM" id="MobiDB-lite"/>
    </source>
</evidence>
<dbReference type="PANTHER" id="PTHR11895:SF7">
    <property type="entry name" value="GLUTAMYL-TRNA(GLN) AMIDOTRANSFERASE SUBUNIT A, MITOCHONDRIAL"/>
    <property type="match status" value="1"/>
</dbReference>
<gene>
    <name evidence="4" type="ORF">D3877_02510</name>
</gene>
<evidence type="ECO:0000256" key="1">
    <source>
        <dbReference type="ARBA" id="ARBA00009199"/>
    </source>
</evidence>
<evidence type="ECO:0000313" key="4">
    <source>
        <dbReference type="EMBL" id="RJF83546.1"/>
    </source>
</evidence>
<dbReference type="InterPro" id="IPR000120">
    <property type="entry name" value="Amidase"/>
</dbReference>
<dbReference type="Pfam" id="PF01425">
    <property type="entry name" value="Amidase"/>
    <property type="match status" value="1"/>
</dbReference>
<dbReference type="RefSeq" id="WP_119829185.1">
    <property type="nucleotide sequence ID" value="NZ_QYUL01000001.1"/>
</dbReference>
<comment type="similarity">
    <text evidence="1">Belongs to the amidase family.</text>
</comment>
<dbReference type="InterPro" id="IPR036928">
    <property type="entry name" value="AS_sf"/>
</dbReference>
<evidence type="ECO:0000313" key="5">
    <source>
        <dbReference type="Proteomes" id="UP000283458"/>
    </source>
</evidence>
<organism evidence="4 5">
    <name type="scientific">Azospirillum cavernae</name>
    <dbReference type="NCBI Taxonomy" id="2320860"/>
    <lineage>
        <taxon>Bacteria</taxon>
        <taxon>Pseudomonadati</taxon>
        <taxon>Pseudomonadota</taxon>
        <taxon>Alphaproteobacteria</taxon>
        <taxon>Rhodospirillales</taxon>
        <taxon>Azospirillaceae</taxon>
        <taxon>Azospirillum</taxon>
    </lineage>
</organism>
<keyword evidence="5" id="KW-1185">Reference proteome</keyword>